<evidence type="ECO:0000313" key="6">
    <source>
        <dbReference type="RefSeq" id="XP_016977003.1"/>
    </source>
</evidence>
<keyword evidence="2" id="KW-0472">Membrane</keyword>
<feature type="compositionally biased region" description="Low complexity" evidence="1">
    <location>
        <begin position="103"/>
        <end position="128"/>
    </location>
</feature>
<dbReference type="OrthoDB" id="10071013at2759"/>
<feature type="transmembrane region" description="Helical" evidence="2">
    <location>
        <begin position="234"/>
        <end position="256"/>
    </location>
</feature>
<name>A0A6P4EPQ5_DRORH</name>
<reference evidence="5" key="1">
    <citation type="journal article" date="2021" name="Elife">
        <title>Highly contiguous assemblies of 101 drosophilid genomes.</title>
        <authorList>
            <person name="Kim B.Y."/>
            <person name="Wang J.R."/>
            <person name="Miller D.E."/>
            <person name="Barmina O."/>
            <person name="Delaney E."/>
            <person name="Thompson A."/>
            <person name="Comeault A.A."/>
            <person name="Peede D."/>
            <person name="D'Agostino E.R."/>
            <person name="Pelaez J."/>
            <person name="Aguilar J.M."/>
            <person name="Haji D."/>
            <person name="Matsunaga T."/>
            <person name="Armstrong E.E."/>
            <person name="Zych M."/>
            <person name="Ogawa Y."/>
            <person name="Stamenkovic-Radak M."/>
            <person name="Jelic M."/>
            <person name="Veselinovic M.S."/>
            <person name="Tanaskovic M."/>
            <person name="Eric P."/>
            <person name="Gao J.J."/>
            <person name="Katoh T.K."/>
            <person name="Toda M.J."/>
            <person name="Watabe H."/>
            <person name="Watada M."/>
            <person name="Davis J.S."/>
            <person name="Moyle L.C."/>
            <person name="Manoli G."/>
            <person name="Bertolini E."/>
            <person name="Kostal V."/>
            <person name="Hawley R.S."/>
            <person name="Takahashi A."/>
            <person name="Jones C.D."/>
            <person name="Price D.K."/>
            <person name="Whiteman N."/>
            <person name="Kopp A."/>
            <person name="Matute D.R."/>
            <person name="Petrov D.A."/>
        </authorList>
    </citation>
    <scope>NUCLEOTIDE SEQUENCE [LARGE SCALE GENOMIC DNA]</scope>
</reference>
<feature type="chain" id="PRO_5028295862" evidence="3">
    <location>
        <begin position="19"/>
        <end position="281"/>
    </location>
</feature>
<feature type="compositionally biased region" description="Basic and acidic residues" evidence="1">
    <location>
        <begin position="60"/>
        <end position="75"/>
    </location>
</feature>
<feature type="region of interest" description="Disordered" evidence="1">
    <location>
        <begin position="24"/>
        <end position="229"/>
    </location>
</feature>
<dbReference type="OMA" id="MWSTRHY"/>
<keyword evidence="2" id="KW-0812">Transmembrane</keyword>
<reference evidence="4" key="3">
    <citation type="submission" date="2025-05" db="UniProtKB">
        <authorList>
            <consortium name="EnsemblMetazoa"/>
        </authorList>
    </citation>
    <scope>IDENTIFICATION</scope>
</reference>
<sequence>MKLLPLIWLLSGLLLVAGQQNASAAASPKDIVAGKGVPGSESGTPPVAGQAQPKEPVVQKPKEDTDKTAQAEGVDKHRKRTDTSVPPASNSTVEQKGSKGNKTATPNSAVTSTSTTTTTTAKPAAGSAIVSDGQSMRDVTKAGSSPNSTATSSSTTTTTTTTKPTTTSTTTTTPKPKKPTLTESMNTHPELESELEQQKSQEKPGQPTKPTQAQPSEPLVQELTGSSHREQSGYVVPILTVLLTVPLAIGVMTILYRRFRDMWSTRHYRRMDFLVDGMYND</sequence>
<reference evidence="6" key="2">
    <citation type="submission" date="2025-04" db="UniProtKB">
        <authorList>
            <consortium name="RefSeq"/>
        </authorList>
    </citation>
    <scope>IDENTIFICATION</scope>
</reference>
<dbReference type="EnsemblMetazoa" id="XM_017121514.2">
    <property type="protein sequence ID" value="XP_016977003.1"/>
    <property type="gene ID" value="LOC108042985"/>
</dbReference>
<evidence type="ECO:0000313" key="4">
    <source>
        <dbReference type="EnsemblMetazoa" id="XP_016977003.1"/>
    </source>
</evidence>
<keyword evidence="5" id="KW-1185">Reference proteome</keyword>
<gene>
    <name evidence="6" type="primary">LOC108042985</name>
    <name evidence="4" type="synonym">108042985</name>
</gene>
<dbReference type="Proteomes" id="UP001652680">
    <property type="component" value="Unassembled WGS sequence"/>
</dbReference>
<evidence type="ECO:0000313" key="5">
    <source>
        <dbReference type="Proteomes" id="UP001652680"/>
    </source>
</evidence>
<feature type="signal peptide" evidence="3">
    <location>
        <begin position="1"/>
        <end position="18"/>
    </location>
</feature>
<evidence type="ECO:0000256" key="2">
    <source>
        <dbReference type="SAM" id="Phobius"/>
    </source>
</evidence>
<evidence type="ECO:0000256" key="3">
    <source>
        <dbReference type="SAM" id="SignalP"/>
    </source>
</evidence>
<keyword evidence="2" id="KW-1133">Transmembrane helix</keyword>
<dbReference type="GeneID" id="108042985"/>
<accession>A0A6P4EPQ5</accession>
<protein>
    <submittedName>
        <fullName evidence="6">Salivary glue protein Sgs-3</fullName>
    </submittedName>
</protein>
<feature type="compositionally biased region" description="Low complexity" evidence="1">
    <location>
        <begin position="151"/>
        <end position="174"/>
    </location>
</feature>
<evidence type="ECO:0000256" key="1">
    <source>
        <dbReference type="SAM" id="MobiDB-lite"/>
    </source>
</evidence>
<dbReference type="AlphaFoldDB" id="A0A6P4EPQ5"/>
<proteinExistence type="predicted"/>
<keyword evidence="3" id="KW-0732">Signal</keyword>
<dbReference type="RefSeq" id="XP_016977003.1">
    <property type="nucleotide sequence ID" value="XM_017121514.1"/>
</dbReference>
<organism evidence="6">
    <name type="scientific">Drosophila rhopaloa</name>
    <name type="common">Fruit fly</name>
    <dbReference type="NCBI Taxonomy" id="1041015"/>
    <lineage>
        <taxon>Eukaryota</taxon>
        <taxon>Metazoa</taxon>
        <taxon>Ecdysozoa</taxon>
        <taxon>Arthropoda</taxon>
        <taxon>Hexapoda</taxon>
        <taxon>Insecta</taxon>
        <taxon>Pterygota</taxon>
        <taxon>Neoptera</taxon>
        <taxon>Endopterygota</taxon>
        <taxon>Diptera</taxon>
        <taxon>Brachycera</taxon>
        <taxon>Muscomorpha</taxon>
        <taxon>Ephydroidea</taxon>
        <taxon>Drosophilidae</taxon>
        <taxon>Drosophila</taxon>
        <taxon>Sophophora</taxon>
    </lineage>
</organism>
<feature type="compositionally biased region" description="Polar residues" evidence="1">
    <location>
        <begin position="83"/>
        <end position="102"/>
    </location>
</feature>